<evidence type="ECO:0000256" key="8">
    <source>
        <dbReference type="ARBA" id="ARBA00022824"/>
    </source>
</evidence>
<dbReference type="InterPro" id="IPR041756">
    <property type="entry name" value="M28_SGAP-like"/>
</dbReference>
<evidence type="ECO:0000256" key="5">
    <source>
        <dbReference type="ARBA" id="ARBA00022723"/>
    </source>
</evidence>
<dbReference type="InterPro" id="IPR038217">
    <property type="entry name" value="MRG_C_sf"/>
</dbReference>
<dbReference type="Pfam" id="PF05712">
    <property type="entry name" value="MRG"/>
    <property type="match status" value="1"/>
</dbReference>
<feature type="compositionally biased region" description="Basic and acidic residues" evidence="11">
    <location>
        <begin position="877"/>
        <end position="887"/>
    </location>
</feature>
<dbReference type="InterPro" id="IPR003137">
    <property type="entry name" value="PA_domain"/>
</dbReference>
<evidence type="ECO:0000256" key="11">
    <source>
        <dbReference type="SAM" id="MobiDB-lite"/>
    </source>
</evidence>
<dbReference type="GO" id="GO:0051787">
    <property type="term" value="F:misfolded protein binding"/>
    <property type="evidence" value="ECO:0007669"/>
    <property type="project" value="TreeGrafter"/>
</dbReference>
<proteinExistence type="inferred from homology"/>
<dbReference type="CDD" id="cd06257">
    <property type="entry name" value="DnaJ"/>
    <property type="match status" value="1"/>
</dbReference>
<dbReference type="GO" id="GO:0004177">
    <property type="term" value="F:aminopeptidase activity"/>
    <property type="evidence" value="ECO:0007669"/>
    <property type="project" value="UniProtKB-KW"/>
</dbReference>
<dbReference type="Pfam" id="PF00226">
    <property type="entry name" value="DnaJ"/>
    <property type="match status" value="1"/>
</dbReference>
<feature type="region of interest" description="Disordered" evidence="11">
    <location>
        <begin position="877"/>
        <end position="911"/>
    </location>
</feature>
<dbReference type="PROSITE" id="PS51640">
    <property type="entry name" value="MRG"/>
    <property type="match status" value="1"/>
</dbReference>
<feature type="compositionally biased region" description="Low complexity" evidence="11">
    <location>
        <begin position="775"/>
        <end position="809"/>
    </location>
</feature>
<sequence length="1507" mass="172031">MVYAYHGPLIYEAKIIKVKKADESYILNSDLQKETFEQNSGKFDVLKWEGLDAYLLHYQGWNSKWDEWVGFDRILEINEENKFKKLELEQLTKKKKSKRESNSSDNGKGGGSGNKRSKISSTSAGNGSKLQQKKISTINLKFPVELKYVLVNDWQYITKDKKLVKLPTEYSVNSILQEYKSWRSSKLQKHQVSILVEIITGLELYFNKAVTLVLLYKNERLQHLGLIKNNTITRDMGNSKVYGYEHLLRLLISFPNLISQTTMDSLSISVLVSELEELLNYLKENMTVYQNDYEYTSPQYDSLARVKSVLLQIYACSFLTTVFASLSNISFEKLQKRHQDVESIFSSKGPTSLVLQEFDKLVHDLELAIEGDNDSIVGKKVGSLLMPQVLFKRAMIEINLNKDTLAIIDLQQVLGLAPAMTPARDKLVELLISRGDFEKLEAFLEEKDKKKERDNSEIWQVINNYKTHWKQANLAYNQKNYEGCVDELNKVVDICSSNYEVWKLYLNCQLQNYKNNSTKYYTFDNESQPLNKIIIKILLNIIKIRPYQTWSYDLLSKFQIYTEINFEQAQNSIKSCIQIDNESDCGAMAKFCSRFSEFFKALETYSILNDHLCSESSDLKAEDMNNYKIDYKQVANFLLNDKVSNEVKRKGFKNNFEYLRFKGEEFSKEYTHFGDGDELIFLADLQKIACESLIQIGDSKYSAFCSKIKDSREHPHFFPNYIPQIDKLLKQKKFAEAEEILGRFNKNVKQTELFKNRASKVEQWRQQQQQQQYQQHQQHQQQQRQRYHQQQQRQQQQQYQQQQQQQYRQPNRKSKNDYYKILDIPHDADEKTIRKGYKTQTLKYHPDKYKGKDLSSEQIEKKMQDINKAYEILSDKELRERYDRGDDPNDPMNTAQSQPQWQQYRGSSNPHGQEQYTFNFGGANSHDFFQQFFGGMGGMGATLSAILSTIDASPAFKLSESNILINQKDFQSSEDAAVAAAAAAAAAVGGSSSDEGAGGDSDIAASQLYEDFEPFALDEDLIDETIYSQLPEIDSEKLQSLVDRANLRKRAETLYAIAQKSQHKYGHPTRVIGSPGHFATVHYIIRELRKLHGYYNIKTQSFKAVDGHVDSFSLLIDGIQPKNLQALALTPPTPDKKPVHGSLTLVLNNGCSLHDFPQIAKDNIVLIKRGECSFGDKSRNAGKVGAKAAIIYDSNGPLSGTLGTPIGEEVPTLSVDQKDVASYIDELNKNPNHKFETTLYIDSYVKNITTLNVVAETVFGDHNNVVSLGAHSDSVGAGPGINDDGSGTISLLEVAKILKDFKINNAVRFAWWAAEEEGLLGSEYYASHLTQEENSKIRLFMDYDMMASPNYEYEIYNANNKDHPQGSGDLKDLYVAWYEKHGLNYTFVPFDGRSDYVGFINNGIPAGGIATGAEGVKNSTSREKFGGEVGKWFDPCYHQKCDDLSNPNYDAWEINTKLIAHSVAVYAKSFEGFPKRELKEDKVQLSSSSSTPEFGTEFIRRGDKFVI</sequence>
<dbReference type="Gene3D" id="1.10.287.110">
    <property type="entry name" value="DnaJ domain"/>
    <property type="match status" value="1"/>
</dbReference>
<evidence type="ECO:0000313" key="13">
    <source>
        <dbReference type="EMBL" id="KAI3406104.2"/>
    </source>
</evidence>
<dbReference type="GO" id="GO:0005783">
    <property type="term" value="C:endoplasmic reticulum"/>
    <property type="evidence" value="ECO:0007669"/>
    <property type="project" value="UniProtKB-SubCell"/>
</dbReference>
<organism evidence="13 14">
    <name type="scientific">Candida oxycetoniae</name>
    <dbReference type="NCBI Taxonomy" id="497107"/>
    <lineage>
        <taxon>Eukaryota</taxon>
        <taxon>Fungi</taxon>
        <taxon>Dikarya</taxon>
        <taxon>Ascomycota</taxon>
        <taxon>Saccharomycotina</taxon>
        <taxon>Pichiomycetes</taxon>
        <taxon>Debaryomycetaceae</taxon>
        <taxon>Candida/Lodderomyces clade</taxon>
        <taxon>Candida</taxon>
    </lineage>
</organism>
<evidence type="ECO:0000256" key="10">
    <source>
        <dbReference type="RuleBase" id="RU361240"/>
    </source>
</evidence>
<dbReference type="Pfam" id="PF22732">
    <property type="entry name" value="MSL3_chromo-like"/>
    <property type="match status" value="1"/>
</dbReference>
<dbReference type="GO" id="GO:0051087">
    <property type="term" value="F:protein-folding chaperone binding"/>
    <property type="evidence" value="ECO:0007669"/>
    <property type="project" value="TreeGrafter"/>
</dbReference>
<dbReference type="InterPro" id="IPR016197">
    <property type="entry name" value="Chromo-like_dom_sf"/>
</dbReference>
<dbReference type="InterPro" id="IPR026541">
    <property type="entry name" value="MRG_dom"/>
</dbReference>
<dbReference type="FunFam" id="3.40.630.10:FF:000093">
    <property type="entry name" value="Peptide hydrolase"/>
    <property type="match status" value="1"/>
</dbReference>
<evidence type="ECO:0000256" key="9">
    <source>
        <dbReference type="ARBA" id="ARBA00022833"/>
    </source>
</evidence>
<feature type="region of interest" description="Disordered" evidence="11">
    <location>
        <begin position="94"/>
        <end position="128"/>
    </location>
</feature>
<dbReference type="Gene3D" id="2.30.30.140">
    <property type="match status" value="1"/>
</dbReference>
<dbReference type="Proteomes" id="UP001202479">
    <property type="component" value="Unassembled WGS sequence"/>
</dbReference>
<dbReference type="SUPFAM" id="SSF53187">
    <property type="entry name" value="Zn-dependent exopeptidases"/>
    <property type="match status" value="1"/>
</dbReference>
<dbReference type="SMART" id="SM00271">
    <property type="entry name" value="DnaJ"/>
    <property type="match status" value="1"/>
</dbReference>
<dbReference type="GO" id="GO:0006508">
    <property type="term" value="P:proteolysis"/>
    <property type="evidence" value="ECO:0007669"/>
    <property type="project" value="UniProtKB-KW"/>
</dbReference>
<evidence type="ECO:0000313" key="14">
    <source>
        <dbReference type="Proteomes" id="UP001202479"/>
    </source>
</evidence>
<dbReference type="InterPro" id="IPR036869">
    <property type="entry name" value="J_dom_sf"/>
</dbReference>
<dbReference type="RefSeq" id="XP_049181849.1">
    <property type="nucleotide sequence ID" value="XM_049326907.1"/>
</dbReference>
<keyword evidence="7 10" id="KW-0378">Hydrolase</keyword>
<reference evidence="13" key="1">
    <citation type="journal article" date="2022" name="DNA Res.">
        <title>Genome analysis of five recently described species of the CUG-Ser clade uncovers Candida theae as a new hybrid lineage with pathogenic potential in the Candida parapsilosis species complex.</title>
        <authorList>
            <person name="Mixao V."/>
            <person name="Del Olmo V."/>
            <person name="Hegedusova E."/>
            <person name="Saus E."/>
            <person name="Pryszcz L."/>
            <person name="Cillingova A."/>
            <person name="Nosek J."/>
            <person name="Gabaldon T."/>
        </authorList>
    </citation>
    <scope>NUCLEOTIDE SEQUENCE</scope>
    <source>
        <strain evidence="13">CBS 10844</strain>
    </source>
</reference>
<evidence type="ECO:0000256" key="3">
    <source>
        <dbReference type="ARBA" id="ARBA00022438"/>
    </source>
</evidence>
<dbReference type="GO" id="GO:0034975">
    <property type="term" value="P:protein folding in endoplasmic reticulum"/>
    <property type="evidence" value="ECO:0007669"/>
    <property type="project" value="TreeGrafter"/>
</dbReference>
<dbReference type="InterPro" id="IPR051727">
    <property type="entry name" value="DnaJ_C3_Co-chaperones"/>
</dbReference>
<keyword evidence="8" id="KW-0256">Endoplasmic reticulum</keyword>
<gene>
    <name evidence="13" type="ORF">KGF56_000945</name>
</gene>
<dbReference type="Gene3D" id="3.50.30.30">
    <property type="match status" value="1"/>
</dbReference>
<dbReference type="SUPFAM" id="SSF52025">
    <property type="entry name" value="PA domain"/>
    <property type="match status" value="1"/>
</dbReference>
<dbReference type="GeneID" id="73378562"/>
<dbReference type="Gene3D" id="1.25.40.10">
    <property type="entry name" value="Tetratricopeptide repeat domain"/>
    <property type="match status" value="1"/>
</dbReference>
<dbReference type="GO" id="GO:0000123">
    <property type="term" value="C:histone acetyltransferase complex"/>
    <property type="evidence" value="ECO:0007669"/>
    <property type="project" value="UniProtKB-ARBA"/>
</dbReference>
<keyword evidence="4 10" id="KW-0645">Protease</keyword>
<name>A0AAI9T0F9_9ASCO</name>
<dbReference type="InterPro" id="IPR053820">
    <property type="entry name" value="MSL3_chromo-like"/>
</dbReference>
<dbReference type="InterPro" id="IPR007484">
    <property type="entry name" value="Peptidase_M28"/>
</dbReference>
<comment type="subcellular location">
    <subcellularLocation>
        <location evidence="1">Endoplasmic reticulum</location>
    </subcellularLocation>
</comment>
<evidence type="ECO:0000256" key="6">
    <source>
        <dbReference type="ARBA" id="ARBA00022729"/>
    </source>
</evidence>
<keyword evidence="14" id="KW-1185">Reference proteome</keyword>
<feature type="compositionally biased region" description="Polar residues" evidence="11">
    <location>
        <begin position="891"/>
        <end position="911"/>
    </location>
</feature>
<dbReference type="InterPro" id="IPR001623">
    <property type="entry name" value="DnaJ_domain"/>
</dbReference>
<dbReference type="PANTHER" id="PTHR44140:SF2">
    <property type="entry name" value="LD25575P"/>
    <property type="match status" value="1"/>
</dbReference>
<accession>A0AAI9T0F9</accession>
<evidence type="ECO:0000256" key="1">
    <source>
        <dbReference type="ARBA" id="ARBA00004240"/>
    </source>
</evidence>
<dbReference type="InterPro" id="IPR011990">
    <property type="entry name" value="TPR-like_helical_dom_sf"/>
</dbReference>
<dbReference type="SUPFAM" id="SSF54160">
    <property type="entry name" value="Chromo domain-like"/>
    <property type="match status" value="1"/>
</dbReference>
<dbReference type="PANTHER" id="PTHR44140">
    <property type="entry name" value="LD25575P"/>
    <property type="match status" value="1"/>
</dbReference>
<dbReference type="GO" id="GO:0046872">
    <property type="term" value="F:metal ion binding"/>
    <property type="evidence" value="ECO:0007669"/>
    <property type="project" value="UniProtKB-KW"/>
</dbReference>
<dbReference type="InterPro" id="IPR046450">
    <property type="entry name" value="PA_dom_sf"/>
</dbReference>
<protein>
    <recommendedName>
        <fullName evidence="10">Peptide hydrolase</fullName>
        <ecNumber evidence="10">3.4.-.-</ecNumber>
    </recommendedName>
</protein>
<dbReference type="EMBL" id="JAHUZD010000025">
    <property type="protein sequence ID" value="KAI3406104.2"/>
    <property type="molecule type" value="Genomic_DNA"/>
</dbReference>
<evidence type="ECO:0000259" key="12">
    <source>
        <dbReference type="PROSITE" id="PS50076"/>
    </source>
</evidence>
<comment type="similarity">
    <text evidence="2">Belongs to the peptidase M28 family. M28A subfamily.</text>
</comment>
<dbReference type="PROSITE" id="PS50076">
    <property type="entry name" value="DNAJ_2"/>
    <property type="match status" value="1"/>
</dbReference>
<dbReference type="SUPFAM" id="SSF48452">
    <property type="entry name" value="TPR-like"/>
    <property type="match status" value="1"/>
</dbReference>
<dbReference type="EC" id="3.4.-.-" evidence="10"/>
<dbReference type="Gene3D" id="1.10.274.30">
    <property type="entry name" value="MRG domain"/>
    <property type="match status" value="1"/>
</dbReference>
<evidence type="ECO:0000256" key="4">
    <source>
        <dbReference type="ARBA" id="ARBA00022670"/>
    </source>
</evidence>
<keyword evidence="5 10" id="KW-0479">Metal-binding</keyword>
<evidence type="ECO:0000256" key="2">
    <source>
        <dbReference type="ARBA" id="ARBA00005957"/>
    </source>
</evidence>
<dbReference type="CDD" id="cd03876">
    <property type="entry name" value="M28_SGAP_like"/>
    <property type="match status" value="1"/>
</dbReference>
<evidence type="ECO:0000256" key="7">
    <source>
        <dbReference type="ARBA" id="ARBA00022801"/>
    </source>
</evidence>
<feature type="region of interest" description="Disordered" evidence="11">
    <location>
        <begin position="775"/>
        <end position="817"/>
    </location>
</feature>
<dbReference type="SMART" id="SM00028">
    <property type="entry name" value="TPR"/>
    <property type="match status" value="2"/>
</dbReference>
<keyword evidence="9 10" id="KW-0862">Zinc</keyword>
<dbReference type="Pfam" id="PF02225">
    <property type="entry name" value="PA"/>
    <property type="match status" value="1"/>
</dbReference>
<dbReference type="SUPFAM" id="SSF46565">
    <property type="entry name" value="Chaperone J-domain"/>
    <property type="match status" value="1"/>
</dbReference>
<dbReference type="Pfam" id="PF04389">
    <property type="entry name" value="Peptidase_M28"/>
    <property type="match status" value="1"/>
</dbReference>
<keyword evidence="3" id="KW-0031">Aminopeptidase</keyword>
<comment type="caution">
    <text evidence="13">The sequence shown here is derived from an EMBL/GenBank/DDBJ whole genome shotgun (WGS) entry which is preliminary data.</text>
</comment>
<feature type="domain" description="J" evidence="12">
    <location>
        <begin position="817"/>
        <end position="886"/>
    </location>
</feature>
<dbReference type="PRINTS" id="PR00625">
    <property type="entry name" value="JDOMAIN"/>
</dbReference>
<dbReference type="Gene3D" id="3.40.630.10">
    <property type="entry name" value="Zn peptidases"/>
    <property type="match status" value="1"/>
</dbReference>
<keyword evidence="6" id="KW-0732">Signal</keyword>
<dbReference type="InterPro" id="IPR019734">
    <property type="entry name" value="TPR_rpt"/>
</dbReference>